<dbReference type="OrthoDB" id="9813840at2"/>
<dbReference type="InterPro" id="IPR028974">
    <property type="entry name" value="TSP_type-3_rpt"/>
</dbReference>
<evidence type="ECO:0000313" key="4">
    <source>
        <dbReference type="EMBL" id="SDM03620.1"/>
    </source>
</evidence>
<dbReference type="Gene3D" id="2.60.40.10">
    <property type="entry name" value="Immunoglobulins"/>
    <property type="match status" value="1"/>
</dbReference>
<dbReference type="AlphaFoldDB" id="A0A1G9PXX5"/>
<dbReference type="InterPro" id="IPR000601">
    <property type="entry name" value="PKD_dom"/>
</dbReference>
<keyword evidence="1 2" id="KW-0732">Signal</keyword>
<dbReference type="SUPFAM" id="SSF103647">
    <property type="entry name" value="TSP type-3 repeat"/>
    <property type="match status" value="1"/>
</dbReference>
<sequence length="689" mass="76033">MHKTVLTLLCILLAILANAQTEFVTTWKTDNPGISENNQITIPTFPGETYNYTVDWGDGTSDSGVVGDITHDYEVPGTYQVSISGDFPRIYFNDSSDNPNDNDSDKIIRIEQWGEIQWASMNLAFAGCENLDITAIDIPDLSGLISLRSMFMGASSLVYNESINNWDTSNIEDMAQMFSRASLFNRPIGSWNVSNVTDMGRVFQAAENFNQDIGAWDVGNVRDMQSMFIHAKSFDQDIGNWNVGNVTIMSGLFWNTSFNQNIGRWNTSKVTTMYGMFVDNVVFNQNIGGWDVSSVTNMGAMFVRAFAFNQDVGDWDVHNVDVTFSMFNDATSFNHDLSGWDVGKVANMESMFENSGLTDENYDKTLIGWNDLQSIQNDVILDAGNSQYCEAEEARQNIIDTYGWIINDGGQAPFCNEDNDADGVLDHLDNCLNTTAGAIVDTNGCEMIPADAIRIYGQTPTCVNESNGSMEISSILTDRSFTISINGATLDAMYTDVSLDQPLKIESLPSGLYTIRVEIPSASYEQVFGVTISDVNSVTGKMQSIDTKNKTATYLVSGSHQYRVDINGKAELFTFDSTAPHEIQLTGLRDYNNITISGKSDCQGKVEDTFNVAGEIFVYPVITMGKVFIHGIQSEASIKVYDIAGRMIIKKDIDPDTNEGVNLEGYGSGMYPIKIISGGNTTTFKIIKK</sequence>
<dbReference type="NCBIfam" id="TIGR02167">
    <property type="entry name" value="Liste_lipo_26"/>
    <property type="match status" value="4"/>
</dbReference>
<evidence type="ECO:0000256" key="2">
    <source>
        <dbReference type="SAM" id="SignalP"/>
    </source>
</evidence>
<gene>
    <name evidence="4" type="ORF">SAMN04488514_104210</name>
</gene>
<reference evidence="4 5" key="1">
    <citation type="submission" date="2016-10" db="EMBL/GenBank/DDBJ databases">
        <authorList>
            <person name="de Groot N.N."/>
        </authorList>
    </citation>
    <scope>NUCLEOTIDE SEQUENCE [LARGE SCALE GENOMIC DNA]</scope>
    <source>
        <strain evidence="4 5">DSM 19886</strain>
    </source>
</reference>
<name>A0A1G9PXX5_9FLAO</name>
<evidence type="ECO:0000259" key="3">
    <source>
        <dbReference type="PROSITE" id="PS50093"/>
    </source>
</evidence>
<evidence type="ECO:0000256" key="1">
    <source>
        <dbReference type="ARBA" id="ARBA00022729"/>
    </source>
</evidence>
<dbReference type="GO" id="GO:0005509">
    <property type="term" value="F:calcium ion binding"/>
    <property type="evidence" value="ECO:0007669"/>
    <property type="project" value="InterPro"/>
</dbReference>
<feature type="signal peptide" evidence="2">
    <location>
        <begin position="1"/>
        <end position="19"/>
    </location>
</feature>
<dbReference type="Proteomes" id="UP000199440">
    <property type="component" value="Unassembled WGS sequence"/>
</dbReference>
<proteinExistence type="predicted"/>
<dbReference type="RefSeq" id="WP_089888635.1">
    <property type="nucleotide sequence ID" value="NZ_FNGV01000004.1"/>
</dbReference>
<dbReference type="NCBIfam" id="TIGR04183">
    <property type="entry name" value="Por_Secre_tail"/>
    <property type="match status" value="1"/>
</dbReference>
<dbReference type="InterPro" id="IPR026444">
    <property type="entry name" value="Secre_tail"/>
</dbReference>
<dbReference type="STRING" id="192904.SAMN04488514_104210"/>
<protein>
    <submittedName>
        <fullName evidence="4">Por secretion system C-terminal sorting domain-containing protein</fullName>
    </submittedName>
</protein>
<dbReference type="EMBL" id="FNGV01000004">
    <property type="protein sequence ID" value="SDM03620.1"/>
    <property type="molecule type" value="Genomic_DNA"/>
</dbReference>
<keyword evidence="5" id="KW-1185">Reference proteome</keyword>
<feature type="chain" id="PRO_5011701665" evidence="2">
    <location>
        <begin position="20"/>
        <end position="689"/>
    </location>
</feature>
<dbReference type="PROSITE" id="PS50093">
    <property type="entry name" value="PKD"/>
    <property type="match status" value="1"/>
</dbReference>
<accession>A0A1G9PXX5</accession>
<dbReference type="InterPro" id="IPR013783">
    <property type="entry name" value="Ig-like_fold"/>
</dbReference>
<dbReference type="Pfam" id="PF03382">
    <property type="entry name" value="DUF285"/>
    <property type="match status" value="1"/>
</dbReference>
<feature type="domain" description="PKD" evidence="3">
    <location>
        <begin position="47"/>
        <end position="84"/>
    </location>
</feature>
<dbReference type="CDD" id="cd00146">
    <property type="entry name" value="PKD"/>
    <property type="match status" value="1"/>
</dbReference>
<evidence type="ECO:0000313" key="5">
    <source>
        <dbReference type="Proteomes" id="UP000199440"/>
    </source>
</evidence>
<dbReference type="Pfam" id="PF18962">
    <property type="entry name" value="Por_Secre_tail"/>
    <property type="match status" value="1"/>
</dbReference>
<dbReference type="InterPro" id="IPR011889">
    <property type="entry name" value="Liste_lipo_26"/>
</dbReference>
<dbReference type="InterPro" id="IPR005046">
    <property type="entry name" value="DUF285"/>
</dbReference>
<organism evidence="4 5">
    <name type="scientific">Kriegella aquimaris</name>
    <dbReference type="NCBI Taxonomy" id="192904"/>
    <lineage>
        <taxon>Bacteria</taxon>
        <taxon>Pseudomonadati</taxon>
        <taxon>Bacteroidota</taxon>
        <taxon>Flavobacteriia</taxon>
        <taxon>Flavobacteriales</taxon>
        <taxon>Flavobacteriaceae</taxon>
        <taxon>Kriegella</taxon>
    </lineage>
</organism>